<dbReference type="AlphaFoldDB" id="Q05E15"/>
<protein>
    <submittedName>
        <fullName evidence="1">Uncharacterized protein</fullName>
    </submittedName>
</protein>
<keyword evidence="2" id="KW-1185">Reference proteome</keyword>
<dbReference type="EnsemblBacteria" id="BAF34786">
    <property type="protein sequence ID" value="BAF34786"/>
    <property type="gene ID" value="APE_1346a"/>
</dbReference>
<dbReference type="Proteomes" id="UP000002518">
    <property type="component" value="Chromosome"/>
</dbReference>
<dbReference type="KEGG" id="ape:APE_1346a"/>
<evidence type="ECO:0000313" key="2">
    <source>
        <dbReference type="Proteomes" id="UP000002518"/>
    </source>
</evidence>
<name>Q05E15_AERPE</name>
<sequence length="90" mass="10508">MAERFLRDILSRRDPHGYYVIPLKPEARETLSRMRLPRDAKIVDGVDVILVKLRSRGEAMKLLRILNRKGLIHVEGDEPEEPLDTPFEPY</sequence>
<dbReference type="RefSeq" id="WP_010866317.1">
    <property type="nucleotide sequence ID" value="NC_000854.2"/>
</dbReference>
<organism evidence="1 2">
    <name type="scientific">Aeropyrum pernix (strain ATCC 700893 / DSM 11879 / JCM 9820 / NBRC 100138 / K1)</name>
    <dbReference type="NCBI Taxonomy" id="272557"/>
    <lineage>
        <taxon>Archaea</taxon>
        <taxon>Thermoproteota</taxon>
        <taxon>Thermoprotei</taxon>
        <taxon>Desulfurococcales</taxon>
        <taxon>Desulfurococcaceae</taxon>
        <taxon>Aeropyrum</taxon>
    </lineage>
</organism>
<gene>
    <name evidence="1" type="ordered locus">APE_1346a</name>
</gene>
<evidence type="ECO:0000313" key="1">
    <source>
        <dbReference type="EMBL" id="BAF34786.1"/>
    </source>
</evidence>
<dbReference type="GeneID" id="4525284"/>
<accession>Q05E15</accession>
<dbReference type="EMBL" id="BA000002">
    <property type="protein sequence ID" value="BAF34786.1"/>
    <property type="molecule type" value="Genomic_DNA"/>
</dbReference>
<reference evidence="1 2" key="1">
    <citation type="journal article" date="1999" name="DNA Res.">
        <title>Complete genome sequence of an aerobic hyper-thermophilic crenarchaeon, Aeropyrum pernix K1.</title>
        <authorList>
            <person name="Kawarabayasi Y."/>
            <person name="Hino Y."/>
            <person name="Horikawa H."/>
            <person name="Yamazaki S."/>
            <person name="Haikawa Y."/>
            <person name="Jin-no K."/>
            <person name="Takahashi M."/>
            <person name="Sekine M."/>
            <person name="Baba S."/>
            <person name="Ankai A."/>
            <person name="Kosugi H."/>
            <person name="Hosoyama A."/>
            <person name="Fukui S."/>
            <person name="Nagai Y."/>
            <person name="Nishijima K."/>
            <person name="Nakazawa H."/>
            <person name="Takamiya M."/>
            <person name="Masuda S."/>
            <person name="Funahashi T."/>
            <person name="Tanaka T."/>
            <person name="Kudoh Y."/>
            <person name="Yamazaki J."/>
            <person name="Kushida N."/>
            <person name="Oguchi A."/>
            <person name="Aoki K."/>
            <person name="Kubota K."/>
            <person name="Nakamura Y."/>
            <person name="Nomura N."/>
            <person name="Sako Y."/>
            <person name="Kikuchi H."/>
        </authorList>
    </citation>
    <scope>NUCLEOTIDE SEQUENCE [LARGE SCALE GENOMIC DNA]</scope>
    <source>
        <strain evidence="2">ATCC 700893 / DSM 11879 / JCM 9820 / NBRC 100138 / K1</strain>
    </source>
</reference>
<proteinExistence type="predicted"/>
<dbReference type="eggNOG" id="arCOG06094">
    <property type="taxonomic scope" value="Archaea"/>
</dbReference>